<dbReference type="Gene3D" id="3.20.20.70">
    <property type="entry name" value="Aldolase class I"/>
    <property type="match status" value="1"/>
</dbReference>
<feature type="chain" id="PRO_5001814954" description="alpha-galactosidase" evidence="4">
    <location>
        <begin position="20"/>
        <end position="374"/>
    </location>
</feature>
<proteinExistence type="predicted"/>
<comment type="catalytic activity">
    <reaction evidence="1">
        <text>Hydrolysis of terminal, non-reducing alpha-D-galactose residues in alpha-D-galactosides, including galactose oligosaccharides, galactomannans and galactolipids.</text>
        <dbReference type="EC" id="3.2.1.22"/>
    </reaction>
</comment>
<dbReference type="STRING" id="857340.A0A086STA4"/>
<protein>
    <recommendedName>
        <fullName evidence="2">alpha-galactosidase</fullName>
        <ecNumber evidence="2">3.2.1.22</ecNumber>
    </recommendedName>
</protein>
<name>A0A086STA4_HAPC1</name>
<dbReference type="EMBL" id="JPKY01000230">
    <property type="protein sequence ID" value="KFH40336.1"/>
    <property type="molecule type" value="Genomic_DNA"/>
</dbReference>
<dbReference type="OrthoDB" id="2108802at2759"/>
<evidence type="ECO:0000313" key="6">
    <source>
        <dbReference type="EMBL" id="KFH40336.1"/>
    </source>
</evidence>
<dbReference type="InterPro" id="IPR013785">
    <property type="entry name" value="Aldolase_TIM"/>
</dbReference>
<evidence type="ECO:0000259" key="5">
    <source>
        <dbReference type="Pfam" id="PF03537"/>
    </source>
</evidence>
<feature type="region of interest" description="Disordered" evidence="3">
    <location>
        <begin position="45"/>
        <end position="94"/>
    </location>
</feature>
<sequence>MHLSKLMVTQGLLAASALACRVPRPKHGGAKIDTIKDDPIKIEPIKSGPIKIDPIKSDPITNDPVKEGSVENETAKDDPTKSNDTNNNGTETDSILEPGLKWEICIHNPIKHDSVDDIVPSEATVFGIDLAHAQEFPGMIPALKEAGKIVLCYFNAGAVQNWDEDKGDFPKEATGKGLDPPYVGEEGEWYLDIRHPRVLELMKKRLDAAVEIGCDGVDPDNVDAWAAHGDDPTGFRLTPEDYADYLASLAEHAHSLTTKSGRPLLVGQKNAPAIAPSLVSILDFAVLESCREWSFCGDFQPYVQAGKPVFQIEYPPSLEETGSISDEDMRLFCEEPTSKHGDEGFSRILKWASAQLDGWGQYCGGETFEQPTIG</sequence>
<keyword evidence="4" id="KW-0732">Signal</keyword>
<dbReference type="PANTHER" id="PTHR35273">
    <property type="entry name" value="ALPHA-1,4 POLYGALACTOSAMINIDASE, PUTATIVE (AFU_ORTHOLOGUE AFUA_3G07890)-RELATED"/>
    <property type="match status" value="1"/>
</dbReference>
<keyword evidence="7" id="KW-1185">Reference proteome</keyword>
<feature type="domain" description="Glycoside-hydrolase family GH114 TIM-barrel" evidence="5">
    <location>
        <begin position="101"/>
        <end position="358"/>
    </location>
</feature>
<feature type="compositionally biased region" description="Basic and acidic residues" evidence="3">
    <location>
        <begin position="64"/>
        <end position="81"/>
    </location>
</feature>
<dbReference type="EC" id="3.2.1.22" evidence="2"/>
<dbReference type="SUPFAM" id="SSF51445">
    <property type="entry name" value="(Trans)glycosidases"/>
    <property type="match status" value="1"/>
</dbReference>
<dbReference type="PANTHER" id="PTHR35273:SF2">
    <property type="entry name" value="ALPHA-GALACTOSIDASE"/>
    <property type="match status" value="1"/>
</dbReference>
<organism evidence="6 7">
    <name type="scientific">Hapsidospora chrysogenum (strain ATCC 11550 / CBS 779.69 / DSM 880 / IAM 14645 / JCM 23072 / IMI 49137)</name>
    <name type="common">Acremonium chrysogenum</name>
    <dbReference type="NCBI Taxonomy" id="857340"/>
    <lineage>
        <taxon>Eukaryota</taxon>
        <taxon>Fungi</taxon>
        <taxon>Dikarya</taxon>
        <taxon>Ascomycota</taxon>
        <taxon>Pezizomycotina</taxon>
        <taxon>Sordariomycetes</taxon>
        <taxon>Hypocreomycetidae</taxon>
        <taxon>Hypocreales</taxon>
        <taxon>Bionectriaceae</taxon>
        <taxon>Hapsidospora</taxon>
    </lineage>
</organism>
<feature type="signal peptide" evidence="4">
    <location>
        <begin position="1"/>
        <end position="19"/>
    </location>
</feature>
<dbReference type="GO" id="GO:0004557">
    <property type="term" value="F:alpha-galactosidase activity"/>
    <property type="evidence" value="ECO:0007669"/>
    <property type="project" value="UniProtKB-EC"/>
</dbReference>
<feature type="compositionally biased region" description="Low complexity" evidence="3">
    <location>
        <begin position="45"/>
        <end position="60"/>
    </location>
</feature>
<dbReference type="Pfam" id="PF03537">
    <property type="entry name" value="Glyco_hydro_114"/>
    <property type="match status" value="1"/>
</dbReference>
<comment type="caution">
    <text evidence="6">The sequence shown here is derived from an EMBL/GenBank/DDBJ whole genome shotgun (WGS) entry which is preliminary data.</text>
</comment>
<dbReference type="AlphaFoldDB" id="A0A086STA4"/>
<feature type="compositionally biased region" description="Polar residues" evidence="3">
    <location>
        <begin position="82"/>
        <end position="93"/>
    </location>
</feature>
<dbReference type="HOGENOM" id="CLU_051214_1_1_1"/>
<dbReference type="PROSITE" id="PS51257">
    <property type="entry name" value="PROKAR_LIPOPROTEIN"/>
    <property type="match status" value="1"/>
</dbReference>
<evidence type="ECO:0000256" key="1">
    <source>
        <dbReference type="ARBA" id="ARBA00001255"/>
    </source>
</evidence>
<evidence type="ECO:0000256" key="3">
    <source>
        <dbReference type="SAM" id="MobiDB-lite"/>
    </source>
</evidence>
<evidence type="ECO:0000256" key="2">
    <source>
        <dbReference type="ARBA" id="ARBA00012755"/>
    </source>
</evidence>
<gene>
    <name evidence="6" type="ORF">ACRE_090060</name>
</gene>
<accession>A0A086STA4</accession>
<reference evidence="7" key="1">
    <citation type="journal article" date="2014" name="Genome Announc.">
        <title>Genome sequence and annotation of Acremonium chrysogenum, producer of the beta-lactam antibiotic cephalosporin C.</title>
        <authorList>
            <person name="Terfehr D."/>
            <person name="Dahlmann T.A."/>
            <person name="Specht T."/>
            <person name="Zadra I."/>
            <person name="Kuernsteiner H."/>
            <person name="Kueck U."/>
        </authorList>
    </citation>
    <scope>NUCLEOTIDE SEQUENCE [LARGE SCALE GENOMIC DNA]</scope>
    <source>
        <strain evidence="7">ATCC 11550 / CBS 779.69 / DSM 880 / IAM 14645 / JCM 23072 / IMI 49137</strain>
    </source>
</reference>
<dbReference type="InterPro" id="IPR017853">
    <property type="entry name" value="GH"/>
</dbReference>
<dbReference type="Proteomes" id="UP000029964">
    <property type="component" value="Unassembled WGS sequence"/>
</dbReference>
<evidence type="ECO:0000313" key="7">
    <source>
        <dbReference type="Proteomes" id="UP000029964"/>
    </source>
</evidence>
<evidence type="ECO:0000256" key="4">
    <source>
        <dbReference type="SAM" id="SignalP"/>
    </source>
</evidence>
<dbReference type="InterPro" id="IPR004352">
    <property type="entry name" value="GH114_TIM-barrel"/>
</dbReference>